<dbReference type="InterPro" id="IPR000673">
    <property type="entry name" value="Sig_transdc_resp-reg_Me-estase"/>
</dbReference>
<dbReference type="Gene3D" id="3.30.450.20">
    <property type="entry name" value="PAS domain"/>
    <property type="match status" value="2"/>
</dbReference>
<feature type="domain" description="CheB-type methylesterase" evidence="15">
    <location>
        <begin position="16"/>
        <end position="226"/>
    </location>
</feature>
<dbReference type="PROSITE" id="PS50110">
    <property type="entry name" value="RESPONSE_REGULATORY"/>
    <property type="match status" value="1"/>
</dbReference>
<protein>
    <submittedName>
        <fullName evidence="17">Chemotaxis protein methyltransferase CheR</fullName>
    </submittedName>
</protein>
<evidence type="ECO:0000259" key="16">
    <source>
        <dbReference type="PROSITE" id="PS50123"/>
    </source>
</evidence>
<feature type="active site" evidence="8">
    <location>
        <position position="28"/>
    </location>
</feature>
<dbReference type="SUPFAM" id="SSF47757">
    <property type="entry name" value="Chemotaxis receptor methyltransferase CheR, N-terminal domain"/>
    <property type="match status" value="1"/>
</dbReference>
<dbReference type="InterPro" id="IPR011006">
    <property type="entry name" value="CheY-like_superfamily"/>
</dbReference>
<sequence length="1345" mass="147271">MEQVEGDSADAEATGEAPPQLVVALGASAGGLDALRSFFSRVPKDTGFAFIVAVHFEPRWPNMVGELLARHASVSVQEIVDGMRLAGDRIYVVPSGRHLTSQGGRFHLSEALNRTADRKGEPSETSLASMTGEPQLDALDALDALFSTIARDHRERGVGIVLSGAGPDGAAGVVAIRDAGGICLAQEPGSAHEPAMPRRAITTGAIDYVLPVEQMPAKLVDHARRLAQSPRKVAPDAIADELPVVCAIVRERTGHDFSEYKRNTLIRRLHRRIHQVLHVANVSDYLAKLRSDPREANELVKELLIGVTEFFRDSEAFEALAAHVLPAVLAGKTQNDCVRIWVPGCATGEEVYSIAIIVQERLAGFAVPPRVQIFATDADADAVDSARLARYPHSIEERVAADRLERWFVRDETGYGVRKVIREMCVFSQHDVIRDPPFTRIDIVSCRNVLIYLEQDLQKRVLGLFHYALNNGSYLLLGPSESVTGRSDLFRVIDKKLRVFQKKRTIGSVSLRLPLSEGGWPSRMDPMARRTPSLEGGLQLAVERLLLEQYAPPCIVINEQAEIVYFAGRTGKFLEPPTGAIDVNIATMVQKSLRPDVRAAVHRAVRGREIVVHDNVVFDAETGPVRLNIVVRPLVTLGEEPALFAVLFQEMGPAGGALPMHGGDPSALIHQLENELKATKEHLQTTIEELETSNEELKSSNEELLSMNEELQSVAEEFETLNTELRNKLDELDSAHNDLSNLLLSTQIPTVFLDEELRIKRFTPSATEVFRLIETDSGRPITDIVAKFDTSHLVEDAVAVLRSLAPREREVRLDDGTHFYLVRTLPYRTLDNVIAGVVVTFVDVTQQKRADENQAMLASIVESAEEAIYAIDLQGNIKSWNVGAERIFGWSASEILGRSVSLIVPRDKADEMRDLRARTLAGQRIERLDTVRVGRSGHRFDVSASIAPVRDAEGRVTGASAIEHDVSWKRRAEGELVAARDAAEAASRTKDEFLAVLSHELRTPLTPVLVAVGILSRDPSVPPHVHAKLQLIRRNAELEARLIDDLLDATSVARGEVHLHQKIARAADVVAHALEVCASDIDAKGVILESDIDATVWLSADTARLQQALWNLLKNAVRFSKVGGTVRLRVSRDEETARIDVSDEGEGISPENLSRLFGKFEQLHRTEDAQGNGLGLGLAIAKAIVEAHGGSIRAESQGTGKGSTFSIVMPLAKAPVEERARTPKPGEIRVLLVEDHEDTLDLMRELLVSEGYTVTVATNAAEARSALEHGRFDLVISDLGLPDASGLEVARASRTLAPGTRAIALSGYGTSQDRERSAEAGFEEHLVKPVGFRDLQAAIHRLLGR</sequence>
<dbReference type="CDD" id="cd16434">
    <property type="entry name" value="CheB-CheR_fusion"/>
    <property type="match status" value="1"/>
</dbReference>
<dbReference type="InterPro" id="IPR035965">
    <property type="entry name" value="PAS-like_dom_sf"/>
</dbReference>
<dbReference type="PRINTS" id="PR00996">
    <property type="entry name" value="CHERMTFRASE"/>
</dbReference>
<keyword evidence="8" id="KW-0378">Hydrolase</keyword>
<evidence type="ECO:0000313" key="17">
    <source>
        <dbReference type="EMBL" id="AKU98128.1"/>
    </source>
</evidence>
<dbReference type="InterPro" id="IPR003661">
    <property type="entry name" value="HisK_dim/P_dom"/>
</dbReference>
<dbReference type="SMART" id="SM00448">
    <property type="entry name" value="REC"/>
    <property type="match status" value="1"/>
</dbReference>
<feature type="active site" evidence="8">
    <location>
        <position position="168"/>
    </location>
</feature>
<dbReference type="InterPro" id="IPR050903">
    <property type="entry name" value="Bact_Chemotaxis_MeTrfase"/>
</dbReference>
<dbReference type="Pfam" id="PF03705">
    <property type="entry name" value="CheR_N"/>
    <property type="match status" value="1"/>
</dbReference>
<evidence type="ECO:0000313" key="18">
    <source>
        <dbReference type="Proteomes" id="UP000064967"/>
    </source>
</evidence>
<feature type="domain" description="PAC" evidence="14">
    <location>
        <begin position="805"/>
        <end position="856"/>
    </location>
</feature>
<dbReference type="PROSITE" id="PS50109">
    <property type="entry name" value="HIS_KIN"/>
    <property type="match status" value="1"/>
</dbReference>
<evidence type="ECO:0000256" key="1">
    <source>
        <dbReference type="ARBA" id="ARBA00000085"/>
    </source>
</evidence>
<evidence type="ECO:0000256" key="10">
    <source>
        <dbReference type="SAM" id="Coils"/>
    </source>
</evidence>
<dbReference type="GO" id="GO:0006935">
    <property type="term" value="P:chemotaxis"/>
    <property type="evidence" value="ECO:0007669"/>
    <property type="project" value="UniProtKB-UniRule"/>
</dbReference>
<dbReference type="Gene3D" id="3.40.50.150">
    <property type="entry name" value="Vaccinia Virus protein VP39"/>
    <property type="match status" value="1"/>
</dbReference>
<evidence type="ECO:0000259" key="13">
    <source>
        <dbReference type="PROSITE" id="PS50112"/>
    </source>
</evidence>
<dbReference type="CDD" id="cd00075">
    <property type="entry name" value="HATPase"/>
    <property type="match status" value="1"/>
</dbReference>
<evidence type="ECO:0000259" key="14">
    <source>
        <dbReference type="PROSITE" id="PS50113"/>
    </source>
</evidence>
<dbReference type="InterPro" id="IPR005467">
    <property type="entry name" value="His_kinase_dom"/>
</dbReference>
<dbReference type="InterPro" id="IPR029063">
    <property type="entry name" value="SAM-dependent_MTases_sf"/>
</dbReference>
<reference evidence="17 18" key="1">
    <citation type="submission" date="2015-08" db="EMBL/GenBank/DDBJ databases">
        <authorList>
            <person name="Babu N.S."/>
            <person name="Beckwith C.J."/>
            <person name="Beseler K.G."/>
            <person name="Brison A."/>
            <person name="Carone J.V."/>
            <person name="Caskin T.P."/>
            <person name="Diamond M."/>
            <person name="Durham M.E."/>
            <person name="Foxe J.M."/>
            <person name="Go M."/>
            <person name="Henderson B.A."/>
            <person name="Jones I.B."/>
            <person name="McGettigan J.A."/>
            <person name="Micheletti S.J."/>
            <person name="Nasrallah M.E."/>
            <person name="Ortiz D."/>
            <person name="Piller C.R."/>
            <person name="Privatt S.R."/>
            <person name="Schneider S.L."/>
            <person name="Sharp S."/>
            <person name="Smith T.C."/>
            <person name="Stanton J.D."/>
            <person name="Ullery H.E."/>
            <person name="Wilson R.J."/>
            <person name="Serrano M.G."/>
            <person name="Buck G."/>
            <person name="Lee V."/>
            <person name="Wang Y."/>
            <person name="Carvalho R."/>
            <person name="Voegtly L."/>
            <person name="Shi R."/>
            <person name="Duckworth R."/>
            <person name="Johnson A."/>
            <person name="Loviza R."/>
            <person name="Walstead R."/>
            <person name="Shah Z."/>
            <person name="Kiflezghi M."/>
            <person name="Wade K."/>
            <person name="Ball S.L."/>
            <person name="Bradley K.W."/>
            <person name="Asai D.J."/>
            <person name="Bowman C.A."/>
            <person name="Russell D.A."/>
            <person name="Pope W.H."/>
            <person name="Jacobs-Sera D."/>
            <person name="Hendrix R.W."/>
            <person name="Hatfull G.F."/>
        </authorList>
    </citation>
    <scope>NUCLEOTIDE SEQUENCE [LARGE SCALE GENOMIC DNA]</scope>
    <source>
        <strain evidence="17 18">DSM 27648</strain>
    </source>
</reference>
<dbReference type="PROSITE" id="PS50122">
    <property type="entry name" value="CHEB"/>
    <property type="match status" value="1"/>
</dbReference>
<keyword evidence="5 17" id="KW-0808">Transferase</keyword>
<dbReference type="PANTHER" id="PTHR24422">
    <property type="entry name" value="CHEMOTAXIS PROTEIN METHYLTRANSFERASE"/>
    <property type="match status" value="1"/>
</dbReference>
<dbReference type="InterPro" id="IPR003594">
    <property type="entry name" value="HATPase_dom"/>
</dbReference>
<dbReference type="SMART" id="SM00387">
    <property type="entry name" value="HATPase_c"/>
    <property type="match status" value="1"/>
</dbReference>
<evidence type="ECO:0000256" key="8">
    <source>
        <dbReference type="PROSITE-ProRule" id="PRU00050"/>
    </source>
</evidence>
<comment type="catalytic activity">
    <reaction evidence="1">
        <text>ATP + protein L-histidine = ADP + protein N-phospho-L-histidine.</text>
        <dbReference type="EC" id="2.7.13.3"/>
    </reaction>
</comment>
<dbReference type="OrthoDB" id="9786165at2"/>
<keyword evidence="8" id="KW-0145">Chemotaxis</keyword>
<dbReference type="InterPro" id="IPR000014">
    <property type="entry name" value="PAS"/>
</dbReference>
<dbReference type="Pfam" id="PF13596">
    <property type="entry name" value="PAS_10"/>
    <property type="match status" value="1"/>
</dbReference>
<dbReference type="PROSITE" id="PS50123">
    <property type="entry name" value="CHER"/>
    <property type="match status" value="1"/>
</dbReference>
<dbReference type="CDD" id="cd17580">
    <property type="entry name" value="REC_2_DhkD-like"/>
    <property type="match status" value="1"/>
</dbReference>
<dbReference type="SMART" id="SM00138">
    <property type="entry name" value="MeTrc"/>
    <property type="match status" value="1"/>
</dbReference>
<dbReference type="Proteomes" id="UP000064967">
    <property type="component" value="Chromosome"/>
</dbReference>
<dbReference type="InterPro" id="IPR001789">
    <property type="entry name" value="Sig_transdc_resp-reg_receiver"/>
</dbReference>
<dbReference type="KEGG" id="llu:AKJ09_04792"/>
<dbReference type="SUPFAM" id="SSF55785">
    <property type="entry name" value="PYP-like sensor domain (PAS domain)"/>
    <property type="match status" value="2"/>
</dbReference>
<dbReference type="Gene3D" id="3.40.50.2300">
    <property type="match status" value="1"/>
</dbReference>
<dbReference type="InterPro" id="IPR022642">
    <property type="entry name" value="CheR_C"/>
</dbReference>
<dbReference type="InterPro" id="IPR036097">
    <property type="entry name" value="HisK_dim/P_sf"/>
</dbReference>
<dbReference type="SUPFAM" id="SSF55874">
    <property type="entry name" value="ATPase domain of HSP90 chaperone/DNA topoisomerase II/histidine kinase"/>
    <property type="match status" value="1"/>
</dbReference>
<dbReference type="Pfam" id="PF01739">
    <property type="entry name" value="CheR"/>
    <property type="match status" value="1"/>
</dbReference>
<dbReference type="InterPro" id="IPR036890">
    <property type="entry name" value="HATPase_C_sf"/>
</dbReference>
<dbReference type="InterPro" id="IPR036804">
    <property type="entry name" value="CheR_N_sf"/>
</dbReference>
<dbReference type="PROSITE" id="PS50113">
    <property type="entry name" value="PAC"/>
    <property type="match status" value="2"/>
</dbReference>
<evidence type="ECO:0000256" key="2">
    <source>
        <dbReference type="ARBA" id="ARBA00001541"/>
    </source>
</evidence>
<evidence type="ECO:0000256" key="3">
    <source>
        <dbReference type="ARBA" id="ARBA00022553"/>
    </source>
</evidence>
<dbReference type="SUPFAM" id="SSF53335">
    <property type="entry name" value="S-adenosyl-L-methionine-dependent methyltransferases"/>
    <property type="match status" value="1"/>
</dbReference>
<dbReference type="SUPFAM" id="SSF52172">
    <property type="entry name" value="CheY-like"/>
    <property type="match status" value="1"/>
</dbReference>
<dbReference type="STRING" id="1391654.AKJ09_04792"/>
<evidence type="ECO:0000256" key="6">
    <source>
        <dbReference type="ARBA" id="ARBA00022691"/>
    </source>
</evidence>
<evidence type="ECO:0000259" key="15">
    <source>
        <dbReference type="PROSITE" id="PS50122"/>
    </source>
</evidence>
<feature type="domain" description="CheR-type methyltransferase" evidence="16">
    <location>
        <begin position="241"/>
        <end position="503"/>
    </location>
</feature>
<keyword evidence="10" id="KW-0175">Coiled coil</keyword>
<dbReference type="InterPro" id="IPR022641">
    <property type="entry name" value="CheR_N"/>
</dbReference>
<feature type="modified residue" description="4-aspartylphosphate" evidence="9">
    <location>
        <position position="1278"/>
    </location>
</feature>
<feature type="domain" description="Response regulatory" evidence="12">
    <location>
        <begin position="1229"/>
        <end position="1343"/>
    </location>
</feature>
<accession>A0A0K1PX78</accession>
<dbReference type="GO" id="GO:0000155">
    <property type="term" value="F:phosphorelay sensor kinase activity"/>
    <property type="evidence" value="ECO:0007669"/>
    <property type="project" value="InterPro"/>
</dbReference>
<feature type="active site" evidence="8">
    <location>
        <position position="55"/>
    </location>
</feature>
<dbReference type="InterPro" id="IPR000780">
    <property type="entry name" value="CheR_MeTrfase"/>
</dbReference>
<evidence type="ECO:0000259" key="11">
    <source>
        <dbReference type="PROSITE" id="PS50109"/>
    </source>
</evidence>
<dbReference type="InterPro" id="IPR035909">
    <property type="entry name" value="CheB_C"/>
</dbReference>
<dbReference type="Pfam" id="PF01339">
    <property type="entry name" value="CheB_methylest"/>
    <property type="match status" value="1"/>
</dbReference>
<dbReference type="FunFam" id="3.30.565.10:FF:000006">
    <property type="entry name" value="Sensor histidine kinase WalK"/>
    <property type="match status" value="1"/>
</dbReference>
<dbReference type="Pfam" id="PF00989">
    <property type="entry name" value="PAS"/>
    <property type="match status" value="1"/>
</dbReference>
<dbReference type="Pfam" id="PF00072">
    <property type="entry name" value="Response_reg"/>
    <property type="match status" value="1"/>
</dbReference>
<dbReference type="CDD" id="cd00130">
    <property type="entry name" value="PAS"/>
    <property type="match status" value="1"/>
</dbReference>
<keyword evidence="7" id="KW-0418">Kinase</keyword>
<dbReference type="PANTHER" id="PTHR24422:SF27">
    <property type="entry name" value="PROTEIN-GLUTAMATE O-METHYLTRANSFERASE"/>
    <property type="match status" value="1"/>
</dbReference>
<evidence type="ECO:0000259" key="12">
    <source>
        <dbReference type="PROSITE" id="PS50110"/>
    </source>
</evidence>
<dbReference type="SMART" id="SM00091">
    <property type="entry name" value="PAS"/>
    <property type="match status" value="3"/>
</dbReference>
<proteinExistence type="predicted"/>
<dbReference type="GO" id="GO:0005737">
    <property type="term" value="C:cytoplasm"/>
    <property type="evidence" value="ECO:0007669"/>
    <property type="project" value="InterPro"/>
</dbReference>
<dbReference type="GO" id="GO:0006355">
    <property type="term" value="P:regulation of DNA-templated transcription"/>
    <property type="evidence" value="ECO:0007669"/>
    <property type="project" value="InterPro"/>
</dbReference>
<dbReference type="GO" id="GO:0000156">
    <property type="term" value="F:phosphorelay response regulator activity"/>
    <property type="evidence" value="ECO:0007669"/>
    <property type="project" value="InterPro"/>
</dbReference>
<evidence type="ECO:0000256" key="4">
    <source>
        <dbReference type="ARBA" id="ARBA00022603"/>
    </source>
</evidence>
<dbReference type="CDD" id="cd00082">
    <property type="entry name" value="HisKA"/>
    <property type="match status" value="1"/>
</dbReference>
<feature type="domain" description="Histidine kinase" evidence="11">
    <location>
        <begin position="996"/>
        <end position="1213"/>
    </location>
</feature>
<feature type="coiled-coil region" evidence="10">
    <location>
        <begin position="669"/>
        <end position="742"/>
    </location>
</feature>
<gene>
    <name evidence="17" type="ORF">AKJ09_04792</name>
</gene>
<evidence type="ECO:0000256" key="9">
    <source>
        <dbReference type="PROSITE-ProRule" id="PRU00169"/>
    </source>
</evidence>
<feature type="domain" description="PAC" evidence="14">
    <location>
        <begin position="926"/>
        <end position="978"/>
    </location>
</feature>
<dbReference type="InterPro" id="IPR013767">
    <property type="entry name" value="PAS_fold"/>
</dbReference>
<name>A0A0K1PX78_9BACT</name>
<dbReference type="Gene3D" id="1.10.287.130">
    <property type="match status" value="1"/>
</dbReference>
<dbReference type="Pfam" id="PF02518">
    <property type="entry name" value="HATPase_c"/>
    <property type="match status" value="1"/>
</dbReference>
<dbReference type="SMART" id="SM00388">
    <property type="entry name" value="HisKA"/>
    <property type="match status" value="1"/>
</dbReference>
<keyword evidence="18" id="KW-1185">Reference proteome</keyword>
<dbReference type="PATRIC" id="fig|1391654.3.peg.4856"/>
<dbReference type="RefSeq" id="WP_146649153.1">
    <property type="nucleotide sequence ID" value="NZ_CP012333.1"/>
</dbReference>
<dbReference type="SUPFAM" id="SSF52738">
    <property type="entry name" value="Methylesterase CheB, C-terminal domain"/>
    <property type="match status" value="1"/>
</dbReference>
<dbReference type="InterPro" id="IPR000700">
    <property type="entry name" value="PAS-assoc_C"/>
</dbReference>
<evidence type="ECO:0000256" key="7">
    <source>
        <dbReference type="ARBA" id="ARBA00022777"/>
    </source>
</evidence>
<dbReference type="Pfam" id="PF00512">
    <property type="entry name" value="HisKA"/>
    <property type="match status" value="1"/>
</dbReference>
<keyword evidence="6" id="KW-0949">S-adenosyl-L-methionine</keyword>
<evidence type="ECO:0000256" key="5">
    <source>
        <dbReference type="ARBA" id="ARBA00022679"/>
    </source>
</evidence>
<dbReference type="NCBIfam" id="TIGR00229">
    <property type="entry name" value="sensory_box"/>
    <property type="match status" value="1"/>
</dbReference>
<keyword evidence="4 17" id="KW-0489">Methyltransferase</keyword>
<comment type="catalytic activity">
    <reaction evidence="2">
        <text>L-glutamyl-[protein] + S-adenosyl-L-methionine = [protein]-L-glutamate 5-O-methyl ester + S-adenosyl-L-homocysteine</text>
        <dbReference type="Rhea" id="RHEA:24452"/>
        <dbReference type="Rhea" id="RHEA-COMP:10208"/>
        <dbReference type="Rhea" id="RHEA-COMP:10311"/>
        <dbReference type="ChEBI" id="CHEBI:29973"/>
        <dbReference type="ChEBI" id="CHEBI:57856"/>
        <dbReference type="ChEBI" id="CHEBI:59789"/>
        <dbReference type="ChEBI" id="CHEBI:82795"/>
        <dbReference type="EC" id="2.1.1.80"/>
    </reaction>
</comment>
<keyword evidence="3 9" id="KW-0597">Phosphoprotein</keyword>
<dbReference type="Gene3D" id="3.40.50.180">
    <property type="entry name" value="Methylesterase CheB, C-terminal domain"/>
    <property type="match status" value="1"/>
</dbReference>
<dbReference type="Gene3D" id="3.30.565.10">
    <property type="entry name" value="Histidine kinase-like ATPase, C-terminal domain"/>
    <property type="match status" value="1"/>
</dbReference>
<dbReference type="GO" id="GO:0008983">
    <property type="term" value="F:protein-glutamate O-methyltransferase activity"/>
    <property type="evidence" value="ECO:0007669"/>
    <property type="project" value="UniProtKB-EC"/>
</dbReference>
<dbReference type="GO" id="GO:0032259">
    <property type="term" value="P:methylation"/>
    <property type="evidence" value="ECO:0007669"/>
    <property type="project" value="UniProtKB-KW"/>
</dbReference>
<feature type="domain" description="PAS" evidence="13">
    <location>
        <begin position="853"/>
        <end position="923"/>
    </location>
</feature>
<dbReference type="GO" id="GO:0008984">
    <property type="term" value="F:protein-glutamate methylesterase activity"/>
    <property type="evidence" value="ECO:0007669"/>
    <property type="project" value="InterPro"/>
</dbReference>
<dbReference type="Gene3D" id="1.10.155.10">
    <property type="entry name" value="Chemotaxis receptor methyltransferase CheR, N-terminal domain"/>
    <property type="match status" value="1"/>
</dbReference>
<organism evidence="17 18">
    <name type="scientific">Labilithrix luteola</name>
    <dbReference type="NCBI Taxonomy" id="1391654"/>
    <lineage>
        <taxon>Bacteria</taxon>
        <taxon>Pseudomonadati</taxon>
        <taxon>Myxococcota</taxon>
        <taxon>Polyangia</taxon>
        <taxon>Polyangiales</taxon>
        <taxon>Labilitrichaceae</taxon>
        <taxon>Labilithrix</taxon>
    </lineage>
</organism>
<dbReference type="SUPFAM" id="SSF47384">
    <property type="entry name" value="Homodimeric domain of signal transducing histidine kinase"/>
    <property type="match status" value="1"/>
</dbReference>
<dbReference type="PROSITE" id="PS50112">
    <property type="entry name" value="PAS"/>
    <property type="match status" value="1"/>
</dbReference>
<dbReference type="EMBL" id="CP012333">
    <property type="protein sequence ID" value="AKU98128.1"/>
    <property type="molecule type" value="Genomic_DNA"/>
</dbReference>